<evidence type="ECO:0000313" key="3">
    <source>
        <dbReference type="Proteomes" id="UP000829196"/>
    </source>
</evidence>
<organism evidence="2 3">
    <name type="scientific">Dendrobium nobile</name>
    <name type="common">Orchid</name>
    <dbReference type="NCBI Taxonomy" id="94219"/>
    <lineage>
        <taxon>Eukaryota</taxon>
        <taxon>Viridiplantae</taxon>
        <taxon>Streptophyta</taxon>
        <taxon>Embryophyta</taxon>
        <taxon>Tracheophyta</taxon>
        <taxon>Spermatophyta</taxon>
        <taxon>Magnoliopsida</taxon>
        <taxon>Liliopsida</taxon>
        <taxon>Asparagales</taxon>
        <taxon>Orchidaceae</taxon>
        <taxon>Epidendroideae</taxon>
        <taxon>Malaxideae</taxon>
        <taxon>Dendrobiinae</taxon>
        <taxon>Dendrobium</taxon>
    </lineage>
</organism>
<protein>
    <recommendedName>
        <fullName evidence="1">Reverse transcriptase zinc-binding domain-containing protein</fullName>
    </recommendedName>
</protein>
<evidence type="ECO:0000259" key="1">
    <source>
        <dbReference type="Pfam" id="PF13966"/>
    </source>
</evidence>
<evidence type="ECO:0000313" key="2">
    <source>
        <dbReference type="EMBL" id="KAI0507907.1"/>
    </source>
</evidence>
<dbReference type="OrthoDB" id="694195at2759"/>
<dbReference type="AlphaFoldDB" id="A0A8T3B921"/>
<sequence length="145" mass="16828">MNWDPWYFGKSLNDIFSSFKFDKNYVDSYTTSFGWALPTSTPNALREILAGMNFSEQPATALDGSNLPTFSTFYHSYFKHLDEVYWHPFLWHKRFSLRYSSYAWLALVGKLKTADHLRLRGIDVLAGCSFCDSGIECNSHLFFCM</sequence>
<proteinExistence type="predicted"/>
<dbReference type="Pfam" id="PF13966">
    <property type="entry name" value="zf-RVT"/>
    <property type="match status" value="1"/>
</dbReference>
<dbReference type="EMBL" id="JAGYWB010000010">
    <property type="protein sequence ID" value="KAI0507907.1"/>
    <property type="molecule type" value="Genomic_DNA"/>
</dbReference>
<comment type="caution">
    <text evidence="2">The sequence shown here is derived from an EMBL/GenBank/DDBJ whole genome shotgun (WGS) entry which is preliminary data.</text>
</comment>
<accession>A0A8T3B921</accession>
<name>A0A8T3B921_DENNO</name>
<keyword evidence="3" id="KW-1185">Reference proteome</keyword>
<feature type="domain" description="Reverse transcriptase zinc-binding" evidence="1">
    <location>
        <begin position="71"/>
        <end position="143"/>
    </location>
</feature>
<dbReference type="InterPro" id="IPR026960">
    <property type="entry name" value="RVT-Znf"/>
</dbReference>
<reference evidence="2" key="1">
    <citation type="journal article" date="2022" name="Front. Genet.">
        <title>Chromosome-Scale Assembly of the Dendrobium nobile Genome Provides Insights Into the Molecular Mechanism of the Biosynthesis of the Medicinal Active Ingredient of Dendrobium.</title>
        <authorList>
            <person name="Xu Q."/>
            <person name="Niu S.-C."/>
            <person name="Li K.-L."/>
            <person name="Zheng P.-J."/>
            <person name="Zhang X.-J."/>
            <person name="Jia Y."/>
            <person name="Liu Y."/>
            <person name="Niu Y.-X."/>
            <person name="Yu L.-H."/>
            <person name="Chen D.-F."/>
            <person name="Zhang G.-Q."/>
        </authorList>
    </citation>
    <scope>NUCLEOTIDE SEQUENCE</scope>
    <source>
        <tissue evidence="2">Leaf</tissue>
    </source>
</reference>
<dbReference type="Proteomes" id="UP000829196">
    <property type="component" value="Unassembled WGS sequence"/>
</dbReference>
<gene>
    <name evidence="2" type="ORF">KFK09_014035</name>
</gene>